<gene>
    <name evidence="2" type="ORF">AVEN_242420_1</name>
</gene>
<dbReference type="InterPro" id="IPR038717">
    <property type="entry name" value="Tc1-like_DDE_dom"/>
</dbReference>
<dbReference type="OrthoDB" id="5292349at2759"/>
<dbReference type="Gene3D" id="3.30.420.10">
    <property type="entry name" value="Ribonuclease H-like superfamily/Ribonuclease H"/>
    <property type="match status" value="1"/>
</dbReference>
<name>A0A4Y2T834_ARAVE</name>
<protein>
    <recommendedName>
        <fullName evidence="1">Tc1-like transposase DDE domain-containing protein</fullName>
    </recommendedName>
</protein>
<proteinExistence type="predicted"/>
<dbReference type="AlphaFoldDB" id="A0A4Y2T834"/>
<accession>A0A4Y2T834</accession>
<evidence type="ECO:0000259" key="1">
    <source>
        <dbReference type="Pfam" id="PF13358"/>
    </source>
</evidence>
<dbReference type="InterPro" id="IPR036397">
    <property type="entry name" value="RNaseH_sf"/>
</dbReference>
<evidence type="ECO:0000313" key="2">
    <source>
        <dbReference type="EMBL" id="GBN96794.1"/>
    </source>
</evidence>
<organism evidence="2 3">
    <name type="scientific">Araneus ventricosus</name>
    <name type="common">Orbweaver spider</name>
    <name type="synonym">Epeira ventricosa</name>
    <dbReference type="NCBI Taxonomy" id="182803"/>
    <lineage>
        <taxon>Eukaryota</taxon>
        <taxon>Metazoa</taxon>
        <taxon>Ecdysozoa</taxon>
        <taxon>Arthropoda</taxon>
        <taxon>Chelicerata</taxon>
        <taxon>Arachnida</taxon>
        <taxon>Araneae</taxon>
        <taxon>Araneomorphae</taxon>
        <taxon>Entelegynae</taxon>
        <taxon>Araneoidea</taxon>
        <taxon>Araneidae</taxon>
        <taxon>Araneus</taxon>
    </lineage>
</organism>
<feature type="domain" description="Tc1-like transposase DDE" evidence="1">
    <location>
        <begin position="50"/>
        <end position="179"/>
    </location>
</feature>
<reference evidence="2 3" key="1">
    <citation type="journal article" date="2019" name="Sci. Rep.">
        <title>Orb-weaving spider Araneus ventricosus genome elucidates the spidroin gene catalogue.</title>
        <authorList>
            <person name="Kono N."/>
            <person name="Nakamura H."/>
            <person name="Ohtoshi R."/>
            <person name="Moran D.A.P."/>
            <person name="Shinohara A."/>
            <person name="Yoshida Y."/>
            <person name="Fujiwara M."/>
            <person name="Mori M."/>
            <person name="Tomita M."/>
            <person name="Arakawa K."/>
        </authorList>
    </citation>
    <scope>NUCLEOTIDE SEQUENCE [LARGE SCALE GENOMIC DNA]</scope>
</reference>
<dbReference type="GO" id="GO:0003676">
    <property type="term" value="F:nucleic acid binding"/>
    <property type="evidence" value="ECO:0007669"/>
    <property type="project" value="InterPro"/>
</dbReference>
<keyword evidence="3" id="KW-1185">Reference proteome</keyword>
<comment type="caution">
    <text evidence="2">The sequence shown here is derived from an EMBL/GenBank/DDBJ whole genome shotgun (WGS) entry which is preliminary data.</text>
</comment>
<evidence type="ECO:0000313" key="3">
    <source>
        <dbReference type="Proteomes" id="UP000499080"/>
    </source>
</evidence>
<dbReference type="Pfam" id="PF13358">
    <property type="entry name" value="DDE_3"/>
    <property type="match status" value="1"/>
</dbReference>
<sequence length="207" mass="23271">MKEDCSHENLLFVCLCPQRTSERGCVGPVNIAVGHQSSGATYSLTDEPRFNIQNDSRWALIWREPGTRFRAPNIIERDHYRGGGLLVWAGIATNNRTDLYVFVGGTGTAVRYRDEILHSLVRPFIAAMGIDAIFRDDNARPHRARLVRSYLEIETIPQMAWPAGSPDLNPIEHVWDMLGRPSRAPTSLTTGMVITATSDQRHYCQHA</sequence>
<dbReference type="EMBL" id="BGPR01026789">
    <property type="protein sequence ID" value="GBN96794.1"/>
    <property type="molecule type" value="Genomic_DNA"/>
</dbReference>
<dbReference type="Proteomes" id="UP000499080">
    <property type="component" value="Unassembled WGS sequence"/>
</dbReference>